<dbReference type="AlphaFoldDB" id="F4W4A5"/>
<sequence length="213" mass="24313">MRTASLWALLWVISLGGRFLHYRWREIAGINALRVSVDRQCELASRIILTSKEIERRNQVAALHTCRDVFLEMFTVLVNLLNERSSGFNVDNIKKVMQEALIEHDKADPINKASDNADSVFLQDQQDAPNKGIRIEANKPDLTKLKSCTELVNAGLKVADSDLKVTYIYRPKGNRKVTSCVLEISSVIRRYLMKNGPIYLHYAAFTDHIRILQ</sequence>
<name>F4W4A5_ACREC</name>
<reference evidence="2" key="1">
    <citation type="submission" date="2011-02" db="EMBL/GenBank/DDBJ databases">
        <title>The genome of the leaf-cutting ant Acromyrmex echinatior suggests key adaptations to social evolution and fungus farming.</title>
        <authorList>
            <person name="Nygaard S."/>
            <person name="Zhang G."/>
        </authorList>
    </citation>
    <scope>NUCLEOTIDE SEQUENCE</scope>
</reference>
<accession>F4W4A5</accession>
<evidence type="ECO:0000313" key="2">
    <source>
        <dbReference type="EMBL" id="EGI70971.1"/>
    </source>
</evidence>
<dbReference type="Proteomes" id="UP000007755">
    <property type="component" value="Unassembled WGS sequence"/>
</dbReference>
<dbReference type="InParanoid" id="F4W4A5"/>
<keyword evidence="1" id="KW-0732">Signal</keyword>
<keyword evidence="3" id="KW-1185">Reference proteome</keyword>
<organism evidence="3">
    <name type="scientific">Acromyrmex echinatior</name>
    <name type="common">Panamanian leafcutter ant</name>
    <name type="synonym">Acromyrmex octospinosus echinatior</name>
    <dbReference type="NCBI Taxonomy" id="103372"/>
    <lineage>
        <taxon>Eukaryota</taxon>
        <taxon>Metazoa</taxon>
        <taxon>Ecdysozoa</taxon>
        <taxon>Arthropoda</taxon>
        <taxon>Hexapoda</taxon>
        <taxon>Insecta</taxon>
        <taxon>Pterygota</taxon>
        <taxon>Neoptera</taxon>
        <taxon>Endopterygota</taxon>
        <taxon>Hymenoptera</taxon>
        <taxon>Apocrita</taxon>
        <taxon>Aculeata</taxon>
        <taxon>Formicoidea</taxon>
        <taxon>Formicidae</taxon>
        <taxon>Myrmicinae</taxon>
        <taxon>Acromyrmex</taxon>
    </lineage>
</organism>
<gene>
    <name evidence="2" type="ORF">G5I_00217</name>
</gene>
<evidence type="ECO:0000313" key="3">
    <source>
        <dbReference type="Proteomes" id="UP000007755"/>
    </source>
</evidence>
<dbReference type="EMBL" id="GL887492">
    <property type="protein sequence ID" value="EGI70971.1"/>
    <property type="molecule type" value="Genomic_DNA"/>
</dbReference>
<proteinExistence type="predicted"/>
<feature type="signal peptide" evidence="1">
    <location>
        <begin position="1"/>
        <end position="16"/>
    </location>
</feature>
<evidence type="ECO:0000256" key="1">
    <source>
        <dbReference type="SAM" id="SignalP"/>
    </source>
</evidence>
<feature type="chain" id="PRO_5003322758" evidence="1">
    <location>
        <begin position="17"/>
        <end position="213"/>
    </location>
</feature>
<protein>
    <submittedName>
        <fullName evidence="2">Uncharacterized protein</fullName>
    </submittedName>
</protein>